<dbReference type="AlphaFoldDB" id="A0A7K4MPJ2"/>
<dbReference type="InterPro" id="IPR001892">
    <property type="entry name" value="Ribosomal_uS13"/>
</dbReference>
<dbReference type="PROSITE" id="PS00646">
    <property type="entry name" value="RIBOSOMAL_S13_1"/>
    <property type="match status" value="1"/>
</dbReference>
<comment type="function">
    <text evidence="7">Located at the top of the head of the 30S subunit, it contacts several helices of the 16S rRNA. In the 70S ribosome it contacts the 23S rRNA (bridge B1a) and protein L5 of the 50S subunit (bridge B1b), connecting the 2 subunits; these bridges are implicated in subunit movement.</text>
</comment>
<reference evidence="9 10" key="1">
    <citation type="journal article" date="2019" name="Environ. Microbiol.">
        <title>Genomics insights into ecotype formation of ammonia-oxidizing archaea in the deep ocean.</title>
        <authorList>
            <person name="Wang Y."/>
            <person name="Huang J.M."/>
            <person name="Cui G.J."/>
            <person name="Nunoura T."/>
            <person name="Takaki Y."/>
            <person name="Li W.L."/>
            <person name="Li J."/>
            <person name="Gao Z.M."/>
            <person name="Takai K."/>
            <person name="Zhang A.Q."/>
            <person name="Stepanauskas R."/>
        </authorList>
    </citation>
    <scope>NUCLEOTIDE SEQUENCE [LARGE SCALE GENOMIC DNA]</scope>
    <source>
        <strain evidence="9 10">L15b</strain>
    </source>
</reference>
<gene>
    <name evidence="7" type="primary">rps13</name>
    <name evidence="9" type="ORF">HX837_04755</name>
</gene>
<dbReference type="GO" id="GO:0006412">
    <property type="term" value="P:translation"/>
    <property type="evidence" value="ECO:0007669"/>
    <property type="project" value="UniProtKB-UniRule"/>
</dbReference>
<organism evidence="9 10">
    <name type="scientific">Marine Group I thaumarchaeote</name>
    <dbReference type="NCBI Taxonomy" id="2511932"/>
    <lineage>
        <taxon>Archaea</taxon>
        <taxon>Nitrososphaerota</taxon>
        <taxon>Marine Group I</taxon>
    </lineage>
</organism>
<protein>
    <recommendedName>
        <fullName evidence="7">Small ribosomal subunit protein uS13</fullName>
    </recommendedName>
</protein>
<dbReference type="Gene3D" id="4.10.910.10">
    <property type="entry name" value="30s ribosomal protein s13, domain 2"/>
    <property type="match status" value="1"/>
</dbReference>
<dbReference type="SUPFAM" id="SSF46946">
    <property type="entry name" value="S13-like H2TH domain"/>
    <property type="match status" value="1"/>
</dbReference>
<feature type="compositionally biased region" description="Low complexity" evidence="8">
    <location>
        <begin position="161"/>
        <end position="173"/>
    </location>
</feature>
<evidence type="ECO:0000256" key="5">
    <source>
        <dbReference type="ARBA" id="ARBA00023274"/>
    </source>
</evidence>
<dbReference type="GO" id="GO:0015935">
    <property type="term" value="C:small ribosomal subunit"/>
    <property type="evidence" value="ECO:0007669"/>
    <property type="project" value="TreeGrafter"/>
</dbReference>
<evidence type="ECO:0000256" key="1">
    <source>
        <dbReference type="ARBA" id="ARBA00008080"/>
    </source>
</evidence>
<dbReference type="EMBL" id="JACASV010000028">
    <property type="protein sequence ID" value="NWJ43500.1"/>
    <property type="molecule type" value="Genomic_DNA"/>
</dbReference>
<sequence>MTVEYQYLVRIVGNDIPGERKMVVGLTQIRGVGYMFANTILNLLKINPDQRIGYLSSEQVKSIESIIKNPAASNFPSWFLNRRKDVETGEDKHLITSDIAFTVRNDIEREKTSGSWRGIRHMFGLKVRGQRTRCTGRKGGAVGVAKGGKIMPAREGEAVEGEPTAGAEGTEPATEAKEGSEKKEAPATGKKEAPATGKKETPPADKKK</sequence>
<keyword evidence="4 7" id="KW-0689">Ribosomal protein</keyword>
<dbReference type="Pfam" id="PF00416">
    <property type="entry name" value="Ribosomal_S13"/>
    <property type="match status" value="1"/>
</dbReference>
<evidence type="ECO:0000256" key="7">
    <source>
        <dbReference type="HAMAP-Rule" id="MF_01315"/>
    </source>
</evidence>
<keyword evidence="2 7" id="KW-0699">rRNA-binding</keyword>
<dbReference type="Gene3D" id="1.10.8.50">
    <property type="match status" value="1"/>
</dbReference>
<evidence type="ECO:0000256" key="8">
    <source>
        <dbReference type="SAM" id="MobiDB-lite"/>
    </source>
</evidence>
<dbReference type="NCBIfam" id="TIGR03629">
    <property type="entry name" value="uS13_arch"/>
    <property type="match status" value="1"/>
</dbReference>
<evidence type="ECO:0000313" key="9">
    <source>
        <dbReference type="EMBL" id="NWJ43500.1"/>
    </source>
</evidence>
<dbReference type="InterPro" id="IPR027437">
    <property type="entry name" value="Rbsml_uS13_C"/>
</dbReference>
<dbReference type="GO" id="GO:0005829">
    <property type="term" value="C:cytosol"/>
    <property type="evidence" value="ECO:0007669"/>
    <property type="project" value="TreeGrafter"/>
</dbReference>
<comment type="caution">
    <text evidence="9">The sequence shown here is derived from an EMBL/GenBank/DDBJ whole genome shotgun (WGS) entry which is preliminary data.</text>
</comment>
<evidence type="ECO:0000256" key="2">
    <source>
        <dbReference type="ARBA" id="ARBA00022730"/>
    </source>
</evidence>
<dbReference type="Proteomes" id="UP000523105">
    <property type="component" value="Unassembled WGS sequence"/>
</dbReference>
<feature type="region of interest" description="Disordered" evidence="8">
    <location>
        <begin position="134"/>
        <end position="208"/>
    </location>
</feature>
<dbReference type="InterPro" id="IPR010979">
    <property type="entry name" value="Ribosomal_uS13-like_H2TH"/>
</dbReference>
<dbReference type="HAMAP" id="MF_01315">
    <property type="entry name" value="Ribosomal_uS13"/>
    <property type="match status" value="1"/>
</dbReference>
<dbReference type="InterPro" id="IPR019977">
    <property type="entry name" value="Ribosomal_uS13_archaeal"/>
</dbReference>
<dbReference type="InterPro" id="IPR018269">
    <property type="entry name" value="Ribosomal_uS13_CS"/>
</dbReference>
<evidence type="ECO:0000313" key="10">
    <source>
        <dbReference type="Proteomes" id="UP000523105"/>
    </source>
</evidence>
<dbReference type="GO" id="GO:0003735">
    <property type="term" value="F:structural constituent of ribosome"/>
    <property type="evidence" value="ECO:0007669"/>
    <property type="project" value="InterPro"/>
</dbReference>
<dbReference type="GO" id="GO:0019843">
    <property type="term" value="F:rRNA binding"/>
    <property type="evidence" value="ECO:0007669"/>
    <property type="project" value="UniProtKB-UniRule"/>
</dbReference>
<dbReference type="PANTHER" id="PTHR10871">
    <property type="entry name" value="30S RIBOSOMAL PROTEIN S13/40S RIBOSOMAL PROTEIN S18"/>
    <property type="match status" value="1"/>
</dbReference>
<comment type="similarity">
    <text evidence="1 7">Belongs to the universal ribosomal protein uS13 family.</text>
</comment>
<dbReference type="FunFam" id="1.10.8.50:FF:000001">
    <property type="entry name" value="30S ribosomal protein S13"/>
    <property type="match status" value="1"/>
</dbReference>
<comment type="subunit">
    <text evidence="6 7">Part of the 30S ribosomal subunit. Forms a loose heterodimer with protein S19. Forms two bridges to the 50S subunit in the 70S ribosome.</text>
</comment>
<evidence type="ECO:0000256" key="4">
    <source>
        <dbReference type="ARBA" id="ARBA00022980"/>
    </source>
</evidence>
<keyword evidence="5 7" id="KW-0687">Ribonucleoprotein</keyword>
<feature type="compositionally biased region" description="Basic and acidic residues" evidence="8">
    <location>
        <begin position="174"/>
        <end position="208"/>
    </location>
</feature>
<keyword evidence="3 7" id="KW-0694">RNA-binding</keyword>
<evidence type="ECO:0000256" key="3">
    <source>
        <dbReference type="ARBA" id="ARBA00022884"/>
    </source>
</evidence>
<evidence type="ECO:0000256" key="6">
    <source>
        <dbReference type="ARBA" id="ARBA00063089"/>
    </source>
</evidence>
<dbReference type="PANTHER" id="PTHR10871:SF3">
    <property type="entry name" value="SMALL RIBOSOMAL SUBUNIT PROTEIN US13"/>
    <property type="match status" value="1"/>
</dbReference>
<feature type="compositionally biased region" description="Gly residues" evidence="8">
    <location>
        <begin position="137"/>
        <end position="146"/>
    </location>
</feature>
<dbReference type="NCBIfam" id="NF003140">
    <property type="entry name" value="PRK04053.1"/>
    <property type="match status" value="1"/>
</dbReference>
<dbReference type="FunFam" id="4.10.910.10:FF:000002">
    <property type="entry name" value="40S ribosomal protein S18"/>
    <property type="match status" value="1"/>
</dbReference>
<accession>A0A7K4MPJ2</accession>
<name>A0A7K4MPJ2_9ARCH</name>
<dbReference type="PROSITE" id="PS50159">
    <property type="entry name" value="RIBOSOMAL_S13_2"/>
    <property type="match status" value="1"/>
</dbReference>
<proteinExistence type="inferred from homology"/>